<reference evidence="7 8" key="1">
    <citation type="journal article" date="2019" name="Emerg. Microbes Infect.">
        <title>Comprehensive subspecies identification of 175 nontuberculous mycobacteria species based on 7547 genomic profiles.</title>
        <authorList>
            <person name="Matsumoto Y."/>
            <person name="Kinjo T."/>
            <person name="Motooka D."/>
            <person name="Nabeya D."/>
            <person name="Jung N."/>
            <person name="Uechi K."/>
            <person name="Horii T."/>
            <person name="Iida T."/>
            <person name="Fujita J."/>
            <person name="Nakamura S."/>
        </authorList>
    </citation>
    <scope>NUCLEOTIDE SEQUENCE [LARGE SCALE GENOMIC DNA]</scope>
    <source>
        <strain evidence="7 8">JCM 6375</strain>
    </source>
</reference>
<evidence type="ECO:0000313" key="8">
    <source>
        <dbReference type="Proteomes" id="UP000466681"/>
    </source>
</evidence>
<feature type="domain" description="VWFA" evidence="6">
    <location>
        <begin position="99"/>
        <end position="295"/>
    </location>
</feature>
<keyword evidence="8" id="KW-1185">Reference proteome</keyword>
<protein>
    <submittedName>
        <fullName evidence="7">UPF0353 protein</fullName>
    </submittedName>
</protein>
<dbReference type="InterPro" id="IPR036465">
    <property type="entry name" value="vWFA_dom_sf"/>
</dbReference>
<feature type="transmembrane region" description="Helical" evidence="5">
    <location>
        <begin position="311"/>
        <end position="330"/>
    </location>
</feature>
<evidence type="ECO:0000259" key="6">
    <source>
        <dbReference type="PROSITE" id="PS50234"/>
    </source>
</evidence>
<gene>
    <name evidence="7" type="ORF">MMOR_37240</name>
</gene>
<dbReference type="Pfam" id="PF13519">
    <property type="entry name" value="VWA_2"/>
    <property type="match status" value="1"/>
</dbReference>
<name>A0AAD1HC97_9MYCO</name>
<dbReference type="SUPFAM" id="SSF53300">
    <property type="entry name" value="vWA-like"/>
    <property type="match status" value="1"/>
</dbReference>
<keyword evidence="2 5" id="KW-0812">Transmembrane</keyword>
<keyword evidence="3 5" id="KW-1133">Transmembrane helix</keyword>
<dbReference type="Gene3D" id="3.40.50.410">
    <property type="entry name" value="von Willebrand factor, type A domain"/>
    <property type="match status" value="1"/>
</dbReference>
<dbReference type="PROSITE" id="PS50234">
    <property type="entry name" value="VWFA"/>
    <property type="match status" value="1"/>
</dbReference>
<dbReference type="SMART" id="SM00327">
    <property type="entry name" value="VWA"/>
    <property type="match status" value="1"/>
</dbReference>
<evidence type="ECO:0000313" key="7">
    <source>
        <dbReference type="EMBL" id="BBX02788.1"/>
    </source>
</evidence>
<dbReference type="EMBL" id="AP022560">
    <property type="protein sequence ID" value="BBX02788.1"/>
    <property type="molecule type" value="Genomic_DNA"/>
</dbReference>
<dbReference type="PANTHER" id="PTHR22550">
    <property type="entry name" value="SPORE GERMINATION PROTEIN"/>
    <property type="match status" value="1"/>
</dbReference>
<keyword evidence="4 5" id="KW-0472">Membrane</keyword>
<dbReference type="PANTHER" id="PTHR22550:SF5">
    <property type="entry name" value="LEUCINE ZIPPER PROTEIN 4"/>
    <property type="match status" value="1"/>
</dbReference>
<dbReference type="RefSeq" id="WP_083149563.1">
    <property type="nucleotide sequence ID" value="NZ_AP022560.1"/>
</dbReference>
<dbReference type="Proteomes" id="UP000466681">
    <property type="component" value="Chromosome"/>
</dbReference>
<feature type="transmembrane region" description="Helical" evidence="5">
    <location>
        <begin position="16"/>
        <end position="37"/>
    </location>
</feature>
<dbReference type="InterPro" id="IPR002035">
    <property type="entry name" value="VWF_A"/>
</dbReference>
<organism evidence="7 8">
    <name type="scientific">Mycolicibacterium moriokaense</name>
    <dbReference type="NCBI Taxonomy" id="39691"/>
    <lineage>
        <taxon>Bacteria</taxon>
        <taxon>Bacillati</taxon>
        <taxon>Actinomycetota</taxon>
        <taxon>Actinomycetes</taxon>
        <taxon>Mycobacteriales</taxon>
        <taxon>Mycobacteriaceae</taxon>
        <taxon>Mycolicibacterium</taxon>
    </lineage>
</organism>
<evidence type="ECO:0000256" key="2">
    <source>
        <dbReference type="ARBA" id="ARBA00022692"/>
    </source>
</evidence>
<evidence type="ECO:0000256" key="4">
    <source>
        <dbReference type="ARBA" id="ARBA00023136"/>
    </source>
</evidence>
<evidence type="ECO:0000256" key="3">
    <source>
        <dbReference type="ARBA" id="ARBA00022989"/>
    </source>
</evidence>
<dbReference type="KEGG" id="mmor:MMOR_37240"/>
<accession>A0AAD1HC97</accession>
<dbReference type="InterPro" id="IPR050768">
    <property type="entry name" value="UPF0353/GerABKA_families"/>
</dbReference>
<proteinExistence type="predicted"/>
<sequence>MTLPFLGPVSLTGFQHVWWLLFFLVILAGLVGLYVAAQIARRRRLQQFANTELLDSVAPKRPSPWRHVPAALLGISLLLCTIALAGPTYDQRLPRNRAVVMMAIDVSQSMRATDVEPDRLTAAKEASKRFVDELTPGINLGVIAYAGTATVLVSPTTNRDASRRAIDNLQVADRTATGEAIFTALSSISTVGAVIGGGDTPPPAHIVLFSDGKETVPNNPDNPKGAFTAARTAKDQGVPISTISFGTKYGEVEVNGEKVPVPVDDAMMKKIAQLSGGESYTASNLEELNKVYSTLQDQIGYETVRGEATTGWLRLGALMAAIAAVAALLINRRLPF</sequence>
<dbReference type="AlphaFoldDB" id="A0AAD1HC97"/>
<evidence type="ECO:0000256" key="1">
    <source>
        <dbReference type="ARBA" id="ARBA00022475"/>
    </source>
</evidence>
<keyword evidence="1" id="KW-1003">Cell membrane</keyword>
<feature type="transmembrane region" description="Helical" evidence="5">
    <location>
        <begin position="70"/>
        <end position="89"/>
    </location>
</feature>
<evidence type="ECO:0000256" key="5">
    <source>
        <dbReference type="SAM" id="Phobius"/>
    </source>
</evidence>
<dbReference type="NCBIfam" id="NF010238">
    <property type="entry name" value="PRK13685.1"/>
    <property type="match status" value="1"/>
</dbReference>